<dbReference type="AlphaFoldDB" id="A0AAN8MUD5"/>
<dbReference type="Proteomes" id="UP001313282">
    <property type="component" value="Unassembled WGS sequence"/>
</dbReference>
<gene>
    <name evidence="1" type="ORF">TWF718_002554</name>
</gene>
<dbReference type="EMBL" id="JAVHNR010000010">
    <property type="protein sequence ID" value="KAK6332016.1"/>
    <property type="molecule type" value="Genomic_DNA"/>
</dbReference>
<keyword evidence="2" id="KW-1185">Reference proteome</keyword>
<protein>
    <submittedName>
        <fullName evidence="1">Uncharacterized protein</fullName>
    </submittedName>
</protein>
<proteinExistence type="predicted"/>
<accession>A0AAN8MUD5</accession>
<evidence type="ECO:0000313" key="1">
    <source>
        <dbReference type="EMBL" id="KAK6332016.1"/>
    </source>
</evidence>
<organism evidence="1 2">
    <name type="scientific">Orbilia javanica</name>
    <dbReference type="NCBI Taxonomy" id="47235"/>
    <lineage>
        <taxon>Eukaryota</taxon>
        <taxon>Fungi</taxon>
        <taxon>Dikarya</taxon>
        <taxon>Ascomycota</taxon>
        <taxon>Pezizomycotina</taxon>
        <taxon>Orbiliomycetes</taxon>
        <taxon>Orbiliales</taxon>
        <taxon>Orbiliaceae</taxon>
        <taxon>Orbilia</taxon>
    </lineage>
</organism>
<evidence type="ECO:0000313" key="2">
    <source>
        <dbReference type="Proteomes" id="UP001313282"/>
    </source>
</evidence>
<reference evidence="1 2" key="1">
    <citation type="submission" date="2019-10" db="EMBL/GenBank/DDBJ databases">
        <authorList>
            <person name="Palmer J.M."/>
        </authorList>
    </citation>
    <scope>NUCLEOTIDE SEQUENCE [LARGE SCALE GENOMIC DNA]</scope>
    <source>
        <strain evidence="1 2">TWF718</strain>
    </source>
</reference>
<sequence length="130" mass="14686">MTWVVGHLANSHPFLLETAEFLEVSWMPEGVHRAQHRMYRPESQVGEDGVHIRSLQKKKNFIGNPHLASTVPTKRTISPTDYRRGVSSQVKLHTGREALGLVRIWHVDADAEVSKCQTVLPKVEPGFLEP</sequence>
<name>A0AAN8MUD5_9PEZI</name>
<comment type="caution">
    <text evidence="1">The sequence shown here is derived from an EMBL/GenBank/DDBJ whole genome shotgun (WGS) entry which is preliminary data.</text>
</comment>